<dbReference type="EMBL" id="UZAG01004370">
    <property type="protein sequence ID" value="VDO16735.1"/>
    <property type="molecule type" value="Genomic_DNA"/>
</dbReference>
<organism evidence="1 2">
    <name type="scientific">Brugia timori</name>
    <dbReference type="NCBI Taxonomy" id="42155"/>
    <lineage>
        <taxon>Eukaryota</taxon>
        <taxon>Metazoa</taxon>
        <taxon>Ecdysozoa</taxon>
        <taxon>Nematoda</taxon>
        <taxon>Chromadorea</taxon>
        <taxon>Rhabditida</taxon>
        <taxon>Spirurina</taxon>
        <taxon>Spiruromorpha</taxon>
        <taxon>Filarioidea</taxon>
        <taxon>Onchocercidae</taxon>
        <taxon>Brugia</taxon>
    </lineage>
</organism>
<protein>
    <submittedName>
        <fullName evidence="1">Uncharacterized protein</fullName>
    </submittedName>
</protein>
<reference evidence="1 2" key="1">
    <citation type="submission" date="2018-11" db="EMBL/GenBank/DDBJ databases">
        <authorList>
            <consortium name="Pathogen Informatics"/>
        </authorList>
    </citation>
    <scope>NUCLEOTIDE SEQUENCE [LARGE SCALE GENOMIC DNA]</scope>
</reference>
<evidence type="ECO:0000313" key="2">
    <source>
        <dbReference type="Proteomes" id="UP000280834"/>
    </source>
</evidence>
<sequence>MVLQTTGNLALTATANSAFAVIVAVTKLPISSDDNTKNDFGIYMPTPLFFTEIIFDCYNVNDYHVSMLYDMKELLITTVNSDNLLCNSKFTVFDEMGNDKCYPLIDSYNEVKFEEYNLNVGINSRFISKKIID</sequence>
<gene>
    <name evidence="1" type="ORF">BTMF_LOCUS4425</name>
</gene>
<name>A0A3P7WTJ0_9BILA</name>
<dbReference type="AlphaFoldDB" id="A0A3P7WTJ0"/>
<accession>A0A3P7WTJ0</accession>
<keyword evidence="2" id="KW-1185">Reference proteome</keyword>
<dbReference type="Proteomes" id="UP000280834">
    <property type="component" value="Unassembled WGS sequence"/>
</dbReference>
<proteinExistence type="predicted"/>
<evidence type="ECO:0000313" key="1">
    <source>
        <dbReference type="EMBL" id="VDO16735.1"/>
    </source>
</evidence>